<dbReference type="GeneID" id="93536979"/>
<dbReference type="RefSeq" id="WP_004346406.1">
    <property type="nucleotide sequence ID" value="NZ_GL586311.1"/>
</dbReference>
<dbReference type="SUPFAM" id="SSF49464">
    <property type="entry name" value="Carboxypeptidase regulatory domain-like"/>
    <property type="match status" value="1"/>
</dbReference>
<dbReference type="STRING" id="873513.HMPREF6485_2285"/>
<dbReference type="SUPFAM" id="SSF56935">
    <property type="entry name" value="Porins"/>
    <property type="match status" value="1"/>
</dbReference>
<gene>
    <name evidence="1" type="ORF">HMPREF6485_2285</name>
</gene>
<dbReference type="EMBL" id="AEPD01000037">
    <property type="protein sequence ID" value="EFU29726.1"/>
    <property type="molecule type" value="Genomic_DNA"/>
</dbReference>
<dbReference type="Proteomes" id="UP000003112">
    <property type="component" value="Unassembled WGS sequence"/>
</dbReference>
<dbReference type="AlphaFoldDB" id="E6K9M1"/>
<evidence type="ECO:0000313" key="2">
    <source>
        <dbReference type="Proteomes" id="UP000003112"/>
    </source>
</evidence>
<dbReference type="Gene3D" id="2.60.40.1120">
    <property type="entry name" value="Carboxypeptidase-like, regulatory domain"/>
    <property type="match status" value="1"/>
</dbReference>
<protein>
    <recommendedName>
        <fullName evidence="3">TonB-dependent receptor</fullName>
    </recommendedName>
</protein>
<dbReference type="InterPro" id="IPR008969">
    <property type="entry name" value="CarboxyPept-like_regulatory"/>
</dbReference>
<accession>E6K9M1</accession>
<dbReference type="eggNOG" id="COG4773">
    <property type="taxonomic scope" value="Bacteria"/>
</dbReference>
<evidence type="ECO:0008006" key="3">
    <source>
        <dbReference type="Google" id="ProtNLM"/>
    </source>
</evidence>
<reference evidence="1 2" key="1">
    <citation type="submission" date="2010-10" db="EMBL/GenBank/DDBJ databases">
        <authorList>
            <person name="Muzny D."/>
            <person name="Qin X."/>
            <person name="Deng J."/>
            <person name="Jiang H."/>
            <person name="Liu Y."/>
            <person name="Qu J."/>
            <person name="Song X.-Z."/>
            <person name="Zhang L."/>
            <person name="Thornton R."/>
            <person name="Coyle M."/>
            <person name="Francisco L."/>
            <person name="Jackson L."/>
            <person name="Javaid M."/>
            <person name="Korchina V."/>
            <person name="Kovar C."/>
            <person name="Mata R."/>
            <person name="Mathew T."/>
            <person name="Ngo R."/>
            <person name="Nguyen L."/>
            <person name="Nguyen N."/>
            <person name="Okwuonu G."/>
            <person name="Ongeri F."/>
            <person name="Pham C."/>
            <person name="Simmons D."/>
            <person name="Wilczek-Boney K."/>
            <person name="Hale W."/>
            <person name="Jakkamsetti A."/>
            <person name="Pham P."/>
            <person name="Ruth R."/>
            <person name="San Lucas F."/>
            <person name="Warren J."/>
            <person name="Zhang J."/>
            <person name="Zhao Z."/>
            <person name="Zhou C."/>
            <person name="Zhu D."/>
            <person name="Lee S."/>
            <person name="Bess C."/>
            <person name="Blankenburg K."/>
            <person name="Forbes L."/>
            <person name="Fu Q."/>
            <person name="Gubbala S."/>
            <person name="Hirani K."/>
            <person name="Jayaseelan J.C."/>
            <person name="Lara F."/>
            <person name="Munidasa M."/>
            <person name="Palculict T."/>
            <person name="Patil S."/>
            <person name="Pu L.-L."/>
            <person name="Saada N."/>
            <person name="Tang L."/>
            <person name="Weissenberger G."/>
            <person name="Zhu Y."/>
            <person name="Hemphill L."/>
            <person name="Shang Y."/>
            <person name="Youmans B."/>
            <person name="Ayvaz T."/>
            <person name="Ross M."/>
            <person name="Santibanez J."/>
            <person name="Aqrawi P."/>
            <person name="Gross S."/>
            <person name="Joshi V."/>
            <person name="Fowler G."/>
            <person name="Nazareth L."/>
            <person name="Reid J."/>
            <person name="Worley K."/>
            <person name="Petrosino J."/>
            <person name="Highlander S."/>
            <person name="Gibbs R."/>
        </authorList>
    </citation>
    <scope>NUCLEOTIDE SEQUENCE [LARGE SCALE GENOMIC DNA]</scope>
    <source>
        <strain evidence="1 2">ATCC 33574</strain>
    </source>
</reference>
<name>E6K9M1_9BACT</name>
<proteinExistence type="predicted"/>
<comment type="caution">
    <text evidence="1">The sequence shown here is derived from an EMBL/GenBank/DDBJ whole genome shotgun (WGS) entry which is preliminary data.</text>
</comment>
<keyword evidence="2" id="KW-1185">Reference proteome</keyword>
<sequence length="913" mass="101242">MKRLTTILGLLVIVCGGLAAQTIIEGTVLDAQGKAANAYVTAAVKGTETTLSFADTDDKGYYRLEIQVNADSLTVTAAGLAVGRQSRTVANRSQRLDFRLKDQVVQIEEISVRAQKIRQSGDTINYLVGAYQQQGDRTIGDVLKHMPGIEVSEGGGIKFNGKSITKFYVEDMDLLQGRYGLATNNVNAQDVATVQVLENHQPVKALQGRTQTEDVAINLKLKDSAKGTAAINTMLGGGVQQAGGWGVGMRPLSDGQTAIGRNPLWTAEVVGMYFAKRRQNMTLYKGNNTGEDVSKELSSYYSGINSVGLFPFCPIGAEMPSGSGLPQKRTFDNHSHVVAMNHLEKVGGDTELTMNVAYHHDRIRQEGISESDRFFSDSQRLLSSETLTSETHIDNLSANLRYCRNAENGFTADVIKFDAGWNSDDVSSLLSSRLTGAQPVNYGDNSVSQHFHRPTLLVSNTLNIIRNYGKNTLDLHFSAGYAQRPNTLTVEVDSLLQATSARYEQDLTSRHIAGNFHTNYAYNPGAFSLNYGIIANASLHGVQTDLDGFVPPMTDGGHEAGQPSLLNDLWYNIYELTLGQQYKFEQMGWRLSLSCPLNLYTQTLDDRIRHDKRSYTHLLVSPSLSASYEWRDWSGNITASYYKNVGDPGGIYNGYIMNNYRSFQRSYVEQMSETDRLGAGATIGYRSAINATFFRINANYSHTRDNQIYGYSYEGATSVIQAVDKKTATDSYSLGFDGSKGFDQMQSNIRAFGGYSYSKGERLIAWQLYPFHSRVISIGAGGTITPLPWFNIVVSSGYAWNVSATDSGNEDLAQTMRTATQRIKLNAYITKQITLTTTVEDNYNNLTAENRHAWFGDLLVKYKLKHVDLELQANNLFNQRQYTRVYYSGLDIYSTTSQLRPFNIFGTVRFKLL</sequence>
<evidence type="ECO:0000313" key="1">
    <source>
        <dbReference type="EMBL" id="EFU29726.1"/>
    </source>
</evidence>
<dbReference type="HOGENOM" id="CLU_012729_2_0_10"/>
<organism evidence="1 2">
    <name type="scientific">Segatella buccae ATCC 33574</name>
    <dbReference type="NCBI Taxonomy" id="873513"/>
    <lineage>
        <taxon>Bacteria</taxon>
        <taxon>Pseudomonadati</taxon>
        <taxon>Bacteroidota</taxon>
        <taxon>Bacteroidia</taxon>
        <taxon>Bacteroidales</taxon>
        <taxon>Prevotellaceae</taxon>
        <taxon>Segatella</taxon>
    </lineage>
</organism>